<evidence type="ECO:0000256" key="1">
    <source>
        <dbReference type="ARBA" id="ARBA00005382"/>
    </source>
</evidence>
<name>A0A919FWF5_9ACTN</name>
<keyword evidence="3" id="KW-0378">Hydrolase</keyword>
<dbReference type="EMBL" id="BNCD01000002">
    <property type="protein sequence ID" value="GHH72991.1"/>
    <property type="molecule type" value="Genomic_DNA"/>
</dbReference>
<dbReference type="InterPro" id="IPR001139">
    <property type="entry name" value="Glyco_hydro_30"/>
</dbReference>
<feature type="region of interest" description="Disordered" evidence="4">
    <location>
        <begin position="1"/>
        <end position="25"/>
    </location>
</feature>
<dbReference type="Proteomes" id="UP000603708">
    <property type="component" value="Unassembled WGS sequence"/>
</dbReference>
<protein>
    <recommendedName>
        <fullName evidence="5">Glycosyl hydrolase family 30 beta sandwich domain-containing protein</fullName>
    </recommendedName>
</protein>
<dbReference type="Gene3D" id="2.60.40.1180">
    <property type="entry name" value="Golgi alpha-mannosidase II"/>
    <property type="match status" value="1"/>
</dbReference>
<gene>
    <name evidence="6" type="ORF">GCM10018793_10920</name>
</gene>
<evidence type="ECO:0000256" key="3">
    <source>
        <dbReference type="ARBA" id="ARBA00022801"/>
    </source>
</evidence>
<keyword evidence="2" id="KW-0732">Signal</keyword>
<dbReference type="AlphaFoldDB" id="A0A919FWF5"/>
<dbReference type="GO" id="GO:0006680">
    <property type="term" value="P:glucosylceramide catabolic process"/>
    <property type="evidence" value="ECO:0007669"/>
    <property type="project" value="TreeGrafter"/>
</dbReference>
<proteinExistence type="inferred from homology"/>
<accession>A0A919FWF5</accession>
<evidence type="ECO:0000256" key="2">
    <source>
        <dbReference type="ARBA" id="ARBA00022729"/>
    </source>
</evidence>
<feature type="region of interest" description="Disordered" evidence="4">
    <location>
        <begin position="204"/>
        <end position="233"/>
    </location>
</feature>
<dbReference type="Gene3D" id="3.20.20.80">
    <property type="entry name" value="Glycosidases"/>
    <property type="match status" value="1"/>
</dbReference>
<sequence length="233" mass="24863">MQSQRRGAAQGPDDPAVRSQPNFGGMAWHGYEGDVTEQSAVHDRYPGLGVFGTEHSGGTWIADQQQEDMRNLIDYTRNWASSWVKWSLAVDQNGGPHNGGCGTCTGLITVHNGDDRSGQVDYTIEYYTMGHLTKFVKPGAHRIDSTADSSVMNVAWQNPDGSKVLIAYNNTGSTRTADVGWNGEHFTYDLPAGASATFTWGGPASAAGHAPDGTPAGRTAIAAEAALSPHNKR</sequence>
<comment type="similarity">
    <text evidence="1">Belongs to the glycosyl hydrolase 30 family.</text>
</comment>
<dbReference type="InterPro" id="IPR033452">
    <property type="entry name" value="GH30_C"/>
</dbReference>
<dbReference type="SUPFAM" id="SSF51011">
    <property type="entry name" value="Glycosyl hydrolase domain"/>
    <property type="match status" value="1"/>
</dbReference>
<comment type="caution">
    <text evidence="6">The sequence shown here is derived from an EMBL/GenBank/DDBJ whole genome shotgun (WGS) entry which is preliminary data.</text>
</comment>
<dbReference type="InterPro" id="IPR013780">
    <property type="entry name" value="Glyco_hydro_b"/>
</dbReference>
<dbReference type="Pfam" id="PF17189">
    <property type="entry name" value="Glyco_hydro_30C"/>
    <property type="match status" value="1"/>
</dbReference>
<reference evidence="6" key="2">
    <citation type="submission" date="2020-09" db="EMBL/GenBank/DDBJ databases">
        <authorList>
            <person name="Sun Q."/>
            <person name="Ohkuma M."/>
        </authorList>
    </citation>
    <scope>NUCLEOTIDE SEQUENCE</scope>
    <source>
        <strain evidence="6">JCM 5069</strain>
    </source>
</reference>
<evidence type="ECO:0000313" key="6">
    <source>
        <dbReference type="EMBL" id="GHH72991.1"/>
    </source>
</evidence>
<dbReference type="PANTHER" id="PTHR11069:SF23">
    <property type="entry name" value="LYSOSOMAL ACID GLUCOSYLCERAMIDASE"/>
    <property type="match status" value="1"/>
</dbReference>
<reference evidence="6" key="1">
    <citation type="journal article" date="2014" name="Int. J. Syst. Evol. Microbiol.">
        <title>Complete genome sequence of Corynebacterium casei LMG S-19264T (=DSM 44701T), isolated from a smear-ripened cheese.</title>
        <authorList>
            <consortium name="US DOE Joint Genome Institute (JGI-PGF)"/>
            <person name="Walter F."/>
            <person name="Albersmeier A."/>
            <person name="Kalinowski J."/>
            <person name="Ruckert C."/>
        </authorList>
    </citation>
    <scope>NUCLEOTIDE SEQUENCE</scope>
    <source>
        <strain evidence="6">JCM 5069</strain>
    </source>
</reference>
<keyword evidence="7" id="KW-1185">Reference proteome</keyword>
<dbReference type="InterPro" id="IPR017853">
    <property type="entry name" value="GH"/>
</dbReference>
<feature type="domain" description="Glycosyl hydrolase family 30 beta sandwich" evidence="5">
    <location>
        <begin position="139"/>
        <end position="198"/>
    </location>
</feature>
<evidence type="ECO:0000313" key="7">
    <source>
        <dbReference type="Proteomes" id="UP000603708"/>
    </source>
</evidence>
<dbReference type="SUPFAM" id="SSF51445">
    <property type="entry name" value="(Trans)glycosidases"/>
    <property type="match status" value="1"/>
</dbReference>
<evidence type="ECO:0000256" key="4">
    <source>
        <dbReference type="SAM" id="MobiDB-lite"/>
    </source>
</evidence>
<dbReference type="GO" id="GO:0016020">
    <property type="term" value="C:membrane"/>
    <property type="evidence" value="ECO:0007669"/>
    <property type="project" value="GOC"/>
</dbReference>
<dbReference type="GO" id="GO:0004348">
    <property type="term" value="F:glucosylceramidase activity"/>
    <property type="evidence" value="ECO:0007669"/>
    <property type="project" value="InterPro"/>
</dbReference>
<evidence type="ECO:0000259" key="5">
    <source>
        <dbReference type="Pfam" id="PF17189"/>
    </source>
</evidence>
<dbReference type="PANTHER" id="PTHR11069">
    <property type="entry name" value="GLUCOSYLCERAMIDASE"/>
    <property type="match status" value="1"/>
</dbReference>
<organism evidence="6 7">
    <name type="scientific">Streptomyces sulfonofaciens</name>
    <dbReference type="NCBI Taxonomy" id="68272"/>
    <lineage>
        <taxon>Bacteria</taxon>
        <taxon>Bacillati</taxon>
        <taxon>Actinomycetota</taxon>
        <taxon>Actinomycetes</taxon>
        <taxon>Kitasatosporales</taxon>
        <taxon>Streptomycetaceae</taxon>
        <taxon>Streptomyces</taxon>
    </lineage>
</organism>